<dbReference type="Gene3D" id="3.40.50.150">
    <property type="entry name" value="Vaccinia Virus protein VP39"/>
    <property type="match status" value="1"/>
</dbReference>
<dbReference type="eggNOG" id="COG2226">
    <property type="taxonomic scope" value="Bacteria"/>
</dbReference>
<sequence>MNAYQHLLNQLQIAYAHPGGKDTTEIWMDKLDLSKMEQILEVGCGAGHTIRQLRSKTPATIYGIDVSPPEMIAVAKKQTDDLRDIKINQADIRSLPYKPESFDLIIAESVLTFTPVNESLQEITRLLKPNGYLVLLEMTRIEILLSKDQQQIKDFYLLPNLYSLTEWKNILLAHQYNYVEFQQVGKQSNSIQMEHPIDEVMLATLYEHYYLNELYQDQLLAYLFIAKKVGDE</sequence>
<evidence type="ECO:0000313" key="7">
    <source>
        <dbReference type="Proteomes" id="UP000019102"/>
    </source>
</evidence>
<comment type="caution">
    <text evidence="6">The sequence shown here is derived from an EMBL/GenBank/DDBJ whole genome shotgun (WGS) entry which is preliminary data.</text>
</comment>
<dbReference type="GO" id="GO:0008757">
    <property type="term" value="F:S-adenosylmethionine-dependent methyltransferase activity"/>
    <property type="evidence" value="ECO:0007669"/>
    <property type="project" value="InterPro"/>
</dbReference>
<name>W4VG21_9BACI</name>
<dbReference type="InterPro" id="IPR029063">
    <property type="entry name" value="SAM-dependent_MTases_sf"/>
</dbReference>
<accession>W4VG21</accession>
<evidence type="ECO:0000256" key="1">
    <source>
        <dbReference type="ARBA" id="ARBA00005189"/>
    </source>
</evidence>
<reference evidence="6 7" key="1">
    <citation type="journal article" date="2014" name="Genome Announc.">
        <title>Draft Genome Sequence of the Boron-Tolerant and Moderately Halotolerant Bacterium Gracilibacillus boraciitolerans JCM 21714T.</title>
        <authorList>
            <person name="Ahmed I."/>
            <person name="Oshima K."/>
            <person name="Suda W."/>
            <person name="Kitamura K."/>
            <person name="Iida T."/>
            <person name="Ohmori Y."/>
            <person name="Fujiwara T."/>
            <person name="Hattori M."/>
            <person name="Ohkuma M."/>
        </authorList>
    </citation>
    <scope>NUCLEOTIDE SEQUENCE [LARGE SCALE GENOMIC DNA]</scope>
    <source>
        <strain evidence="6 7">JCM 21714</strain>
    </source>
</reference>
<keyword evidence="3 6" id="KW-0808">Transferase</keyword>
<proteinExistence type="predicted"/>
<comment type="pathway">
    <text evidence="1">Lipid metabolism.</text>
</comment>
<dbReference type="Pfam" id="PF08241">
    <property type="entry name" value="Methyltransf_11"/>
    <property type="match status" value="1"/>
</dbReference>
<evidence type="ECO:0000259" key="5">
    <source>
        <dbReference type="Pfam" id="PF08241"/>
    </source>
</evidence>
<feature type="domain" description="Methyltransferase type 11" evidence="5">
    <location>
        <begin position="40"/>
        <end position="135"/>
    </location>
</feature>
<evidence type="ECO:0000256" key="4">
    <source>
        <dbReference type="ARBA" id="ARBA00025707"/>
    </source>
</evidence>
<dbReference type="OrthoDB" id="43862at2"/>
<dbReference type="AlphaFoldDB" id="W4VG21"/>
<comment type="pathway">
    <text evidence="4">Phospholipid metabolism.</text>
</comment>
<dbReference type="InterPro" id="IPR013216">
    <property type="entry name" value="Methyltransf_11"/>
</dbReference>
<protein>
    <submittedName>
        <fullName evidence="6">Methyltransferase YodH</fullName>
    </submittedName>
</protein>
<gene>
    <name evidence="6" type="ORF">JCM21714_1087</name>
</gene>
<keyword evidence="7" id="KW-1185">Reference proteome</keyword>
<organism evidence="6 7">
    <name type="scientific">Gracilibacillus boraciitolerans JCM 21714</name>
    <dbReference type="NCBI Taxonomy" id="1298598"/>
    <lineage>
        <taxon>Bacteria</taxon>
        <taxon>Bacillati</taxon>
        <taxon>Bacillota</taxon>
        <taxon>Bacilli</taxon>
        <taxon>Bacillales</taxon>
        <taxon>Bacillaceae</taxon>
        <taxon>Gracilibacillus</taxon>
    </lineage>
</organism>
<evidence type="ECO:0000256" key="3">
    <source>
        <dbReference type="ARBA" id="ARBA00022679"/>
    </source>
</evidence>
<dbReference type="SUPFAM" id="SSF53335">
    <property type="entry name" value="S-adenosyl-L-methionine-dependent methyltransferases"/>
    <property type="match status" value="1"/>
</dbReference>
<dbReference type="CDD" id="cd02440">
    <property type="entry name" value="AdoMet_MTases"/>
    <property type="match status" value="1"/>
</dbReference>
<dbReference type="PANTHER" id="PTHR44307">
    <property type="entry name" value="PHOSPHOETHANOLAMINE METHYLTRANSFERASE"/>
    <property type="match status" value="1"/>
</dbReference>
<evidence type="ECO:0000256" key="2">
    <source>
        <dbReference type="ARBA" id="ARBA00022603"/>
    </source>
</evidence>
<dbReference type="EMBL" id="BAVS01000003">
    <property type="protein sequence ID" value="GAE92106.1"/>
    <property type="molecule type" value="Genomic_DNA"/>
</dbReference>
<dbReference type="PANTHER" id="PTHR44307:SF2">
    <property type="entry name" value="PHOSPHOETHANOLAMINE METHYLTRANSFERASE ISOFORM X1"/>
    <property type="match status" value="1"/>
</dbReference>
<dbReference type="RefSeq" id="WP_035722055.1">
    <property type="nucleotide sequence ID" value="NZ_BAVS01000003.1"/>
</dbReference>
<dbReference type="Proteomes" id="UP000019102">
    <property type="component" value="Unassembled WGS sequence"/>
</dbReference>
<evidence type="ECO:0000313" key="6">
    <source>
        <dbReference type="EMBL" id="GAE92106.1"/>
    </source>
</evidence>
<dbReference type="GO" id="GO:0032259">
    <property type="term" value="P:methylation"/>
    <property type="evidence" value="ECO:0007669"/>
    <property type="project" value="UniProtKB-KW"/>
</dbReference>
<keyword evidence="2 6" id="KW-0489">Methyltransferase</keyword>
<dbReference type="STRING" id="1298598.JCM21714_1087"/>